<reference evidence="1 2" key="1">
    <citation type="submission" date="2020-07" db="EMBL/GenBank/DDBJ databases">
        <title>Sequencing the genomes of 1000 actinobacteria strains.</title>
        <authorList>
            <person name="Klenk H.-P."/>
        </authorList>
    </citation>
    <scope>NUCLEOTIDE SEQUENCE [LARGE SCALE GENOMIC DNA]</scope>
    <source>
        <strain evidence="1 2">DSM 103833</strain>
    </source>
</reference>
<dbReference type="EMBL" id="JACCFP010000001">
    <property type="protein sequence ID" value="NYJ00188.1"/>
    <property type="molecule type" value="Genomic_DNA"/>
</dbReference>
<accession>A0A853C0Q1</accession>
<proteinExistence type="predicted"/>
<dbReference type="Pfam" id="PF10604">
    <property type="entry name" value="Polyketide_cyc2"/>
    <property type="match status" value="1"/>
</dbReference>
<dbReference type="RefSeq" id="WP_179666815.1">
    <property type="nucleotide sequence ID" value="NZ_JACCFP010000001.1"/>
</dbReference>
<name>A0A853C0Q1_9ACTN</name>
<sequence length="152" mass="16981">MENEQRIVSASGVVAAPAAEVFEQIADPALQPAWDGNDNLDHAEPGQRVTAVGDVFVMTNSGGNVRDNHVVEFEEGRRIAWLPSPQDADPPGHLWRWELEPVDETTTRVTHTYDWTNLRDETRLDRARRTTADRLQASVDRLAARVEELNAG</sequence>
<organism evidence="1 2">
    <name type="scientific">Nocardioides thalensis</name>
    <dbReference type="NCBI Taxonomy" id="1914755"/>
    <lineage>
        <taxon>Bacteria</taxon>
        <taxon>Bacillati</taxon>
        <taxon>Actinomycetota</taxon>
        <taxon>Actinomycetes</taxon>
        <taxon>Propionibacteriales</taxon>
        <taxon>Nocardioidaceae</taxon>
        <taxon>Nocardioides</taxon>
    </lineage>
</organism>
<evidence type="ECO:0000313" key="1">
    <source>
        <dbReference type="EMBL" id="NYJ00188.1"/>
    </source>
</evidence>
<dbReference type="AlphaFoldDB" id="A0A853C0Q1"/>
<gene>
    <name evidence="1" type="ORF">HNR19_000886</name>
</gene>
<dbReference type="InterPro" id="IPR019587">
    <property type="entry name" value="Polyketide_cyclase/dehydratase"/>
</dbReference>
<comment type="caution">
    <text evidence="1">The sequence shown here is derived from an EMBL/GenBank/DDBJ whole genome shotgun (WGS) entry which is preliminary data.</text>
</comment>
<protein>
    <submittedName>
        <fullName evidence="1">Uncharacterized protein YndB with AHSA1/START domain</fullName>
    </submittedName>
</protein>
<evidence type="ECO:0000313" key="2">
    <source>
        <dbReference type="Proteomes" id="UP000530424"/>
    </source>
</evidence>
<dbReference type="SUPFAM" id="SSF55961">
    <property type="entry name" value="Bet v1-like"/>
    <property type="match status" value="1"/>
</dbReference>
<dbReference type="InterPro" id="IPR023393">
    <property type="entry name" value="START-like_dom_sf"/>
</dbReference>
<keyword evidence="2" id="KW-1185">Reference proteome</keyword>
<dbReference type="Gene3D" id="3.30.530.20">
    <property type="match status" value="1"/>
</dbReference>
<dbReference type="Proteomes" id="UP000530424">
    <property type="component" value="Unassembled WGS sequence"/>
</dbReference>